<dbReference type="PANTHER" id="PTHR12677">
    <property type="entry name" value="GOLGI APPARATUS MEMBRANE PROTEIN TVP38-RELATED"/>
    <property type="match status" value="1"/>
</dbReference>
<feature type="transmembrane region" description="Helical" evidence="6">
    <location>
        <begin position="12"/>
        <end position="32"/>
    </location>
</feature>
<dbReference type="InterPro" id="IPR015414">
    <property type="entry name" value="TMEM64"/>
</dbReference>
<dbReference type="Proteomes" id="UP000253201">
    <property type="component" value="Unassembled WGS sequence"/>
</dbReference>
<evidence type="ECO:0000256" key="6">
    <source>
        <dbReference type="RuleBase" id="RU366058"/>
    </source>
</evidence>
<evidence type="ECO:0000256" key="1">
    <source>
        <dbReference type="ARBA" id="ARBA00004651"/>
    </source>
</evidence>
<organism evidence="8 9">
    <name type="scientific">Pseudocitrobacter faecalis</name>
    <dbReference type="NCBI Taxonomy" id="1398493"/>
    <lineage>
        <taxon>Bacteria</taxon>
        <taxon>Pseudomonadati</taxon>
        <taxon>Pseudomonadota</taxon>
        <taxon>Gammaproteobacteria</taxon>
        <taxon>Enterobacterales</taxon>
        <taxon>Enterobacteriaceae</taxon>
        <taxon>Pseudocitrobacter</taxon>
    </lineage>
</organism>
<dbReference type="PANTHER" id="PTHR12677:SF59">
    <property type="entry name" value="GOLGI APPARATUS MEMBRANE PROTEIN TVP38-RELATED"/>
    <property type="match status" value="1"/>
</dbReference>
<keyword evidence="2 6" id="KW-1003">Cell membrane</keyword>
<comment type="caution">
    <text evidence="8">The sequence shown here is derived from an EMBL/GenBank/DDBJ whole genome shotgun (WGS) entry which is preliminary data.</text>
</comment>
<dbReference type="EMBL" id="QNRL01000007">
    <property type="protein sequence ID" value="RBP09596.1"/>
    <property type="molecule type" value="Genomic_DNA"/>
</dbReference>
<protein>
    <recommendedName>
        <fullName evidence="6">TVP38/TMEM64 family membrane protein</fullName>
    </recommendedName>
</protein>
<reference evidence="8 9" key="1">
    <citation type="submission" date="2018-06" db="EMBL/GenBank/DDBJ databases">
        <title>Genomic Encyclopedia of Type Strains, Phase IV (KMG-IV): sequencing the most valuable type-strain genomes for metagenomic binning, comparative biology and taxonomic classification.</title>
        <authorList>
            <person name="Goeker M."/>
        </authorList>
    </citation>
    <scope>NUCLEOTIDE SEQUENCE [LARGE SCALE GENOMIC DNA]</scope>
    <source>
        <strain evidence="8 9">DSM 27453</strain>
    </source>
</reference>
<sequence length="230" mass="25164">MSNLRRCRAGVIMLAITVVLAWAFIPAVKLFINHGVAALASLDQQGIEHFIRAWGPQAALVSFFLMILQAIIAPLPAFILTFANASLFGAFWGGLLSWSSAMAGATLCFYLARVLGREAVEKLTGKRVLESMDGFFARYGKHTILICRLLPFVPFDPISYAAGLTAIRFRDFFLATGLGQLPATVVYSLVGSMLTGGTFWFVTGLSILFALSVLIIMVKSLWLARQKNEH</sequence>
<dbReference type="InterPro" id="IPR032816">
    <property type="entry name" value="VTT_dom"/>
</dbReference>
<gene>
    <name evidence="8" type="ORF">DFQ50_107320</name>
</gene>
<comment type="subcellular location">
    <subcellularLocation>
        <location evidence="1 6">Cell membrane</location>
        <topology evidence="1 6">Multi-pass membrane protein</topology>
    </subcellularLocation>
</comment>
<keyword evidence="4 6" id="KW-1133">Transmembrane helix</keyword>
<accession>A0ABX9FXC3</accession>
<proteinExistence type="inferred from homology"/>
<dbReference type="Pfam" id="PF09335">
    <property type="entry name" value="VTT_dom"/>
    <property type="match status" value="1"/>
</dbReference>
<evidence type="ECO:0000256" key="5">
    <source>
        <dbReference type="ARBA" id="ARBA00023136"/>
    </source>
</evidence>
<keyword evidence="5 6" id="KW-0472">Membrane</keyword>
<evidence type="ECO:0000313" key="9">
    <source>
        <dbReference type="Proteomes" id="UP000253201"/>
    </source>
</evidence>
<evidence type="ECO:0000256" key="2">
    <source>
        <dbReference type="ARBA" id="ARBA00022475"/>
    </source>
</evidence>
<evidence type="ECO:0000259" key="7">
    <source>
        <dbReference type="Pfam" id="PF09335"/>
    </source>
</evidence>
<feature type="transmembrane region" description="Helical" evidence="6">
    <location>
        <begin position="58"/>
        <end position="83"/>
    </location>
</feature>
<keyword evidence="3 6" id="KW-0812">Transmembrane</keyword>
<name>A0ABX9FXC3_9ENTR</name>
<feature type="transmembrane region" description="Helical" evidence="6">
    <location>
        <begin position="200"/>
        <end position="224"/>
    </location>
</feature>
<evidence type="ECO:0000256" key="4">
    <source>
        <dbReference type="ARBA" id="ARBA00022989"/>
    </source>
</evidence>
<keyword evidence="9" id="KW-1185">Reference proteome</keyword>
<feature type="domain" description="VTT" evidence="7">
    <location>
        <begin position="75"/>
        <end position="192"/>
    </location>
</feature>
<evidence type="ECO:0000313" key="8">
    <source>
        <dbReference type="EMBL" id="RBP09596.1"/>
    </source>
</evidence>
<comment type="caution">
    <text evidence="6">Lacks conserved residue(s) required for the propagation of feature annotation.</text>
</comment>
<dbReference type="RefSeq" id="WP_113858653.1">
    <property type="nucleotide sequence ID" value="NZ_QNRL01000007.1"/>
</dbReference>
<feature type="transmembrane region" description="Helical" evidence="6">
    <location>
        <begin position="89"/>
        <end position="112"/>
    </location>
</feature>
<comment type="similarity">
    <text evidence="6">Belongs to the TVP38/TMEM64 family.</text>
</comment>
<evidence type="ECO:0000256" key="3">
    <source>
        <dbReference type="ARBA" id="ARBA00022692"/>
    </source>
</evidence>